<dbReference type="PANTHER" id="PTHR44329">
    <property type="entry name" value="SERINE/THREONINE-PROTEIN KINASE TNNI3K-RELATED"/>
    <property type="match status" value="1"/>
</dbReference>
<keyword evidence="2" id="KW-0808">Transferase</keyword>
<evidence type="ECO:0000256" key="2">
    <source>
        <dbReference type="ARBA" id="ARBA00022679"/>
    </source>
</evidence>
<dbReference type="InterPro" id="IPR011009">
    <property type="entry name" value="Kinase-like_dom_sf"/>
</dbReference>
<feature type="binding site" evidence="6">
    <location>
        <position position="346"/>
    </location>
    <ligand>
        <name>ATP</name>
        <dbReference type="ChEBI" id="CHEBI:30616"/>
    </ligand>
</feature>
<feature type="domain" description="Protein kinase" evidence="8">
    <location>
        <begin position="1"/>
        <end position="214"/>
    </location>
</feature>
<feature type="domain" description="Protein kinase" evidence="8">
    <location>
        <begin position="319"/>
        <end position="648"/>
    </location>
</feature>
<dbReference type="Gene3D" id="1.10.510.10">
    <property type="entry name" value="Transferase(Phosphotransferase) domain 1"/>
    <property type="match status" value="2"/>
</dbReference>
<sequence length="651" mass="71825">MASLRHPCVLQYMGICTAPPAIITEYCSKGSLHDVLRVARASPNNRAQLGWLRRLNMALDGAKGMLYLHKRGMVHALLKSTNLLVAESWRVKVADVEPSSLNPRWLAPEVLNGEAATPASDLFSWGVVMWELLTLELPWQGVSPWSIVGKLMDGERPEVPPREQLPGPDTDIFAGLDNYVALMRRCWAQRPEDRPSFEEAIHELRRITEAHWRLPEVQARMLEAQASKEDQQPEEQQLSAEPPPKGDGESEAAASEEGGDSSLLQSIGSSFTLRLPSVAVAPTLCCFSNEITPAPGRAQGGGDSLPADLRRWIMRFEDLEMQLVIGEGSYGKVYKAKLHETLVAVKVLLDYDMALQAAHRNALHTITDPIAASLQQECGLMARLRHPNIVQFMGVSTCPPAMVTEFCSRGSLYDVLKAARVSSPRQPPLTWPRRLSMALDAAKGMLYLHMRGVLHRDLKSANLLVEATWRVKVADFNLSKILGTDSSGPEVPLKRRHGCCWPSSAGKQKEAASISSAGSGCATPSPIVSGTLSNLNPRWLAPEVMSGQAATSASDVFSWGVVMWELLTLKVPWEGIPRWPLLNMRMDGLRLEVPPREQLPGPDTTSFGGLDDYITLMQRCLAEHPEQRPGFEEVIHELRSLLEAHARMAAR</sequence>
<dbReference type="InterPro" id="IPR008271">
    <property type="entry name" value="Ser/Thr_kinase_AS"/>
</dbReference>
<keyword evidence="10" id="KW-1185">Reference proteome</keyword>
<dbReference type="EMBL" id="JADXDR010000019">
    <property type="protein sequence ID" value="KAI7845286.1"/>
    <property type="molecule type" value="Genomic_DNA"/>
</dbReference>
<dbReference type="InterPro" id="IPR017441">
    <property type="entry name" value="Protein_kinase_ATP_BS"/>
</dbReference>
<evidence type="ECO:0000256" key="1">
    <source>
        <dbReference type="ARBA" id="ARBA00022527"/>
    </source>
</evidence>
<dbReference type="InterPro" id="IPR001245">
    <property type="entry name" value="Ser-Thr/Tyr_kinase_cat_dom"/>
</dbReference>
<feature type="region of interest" description="Disordered" evidence="7">
    <location>
        <begin position="224"/>
        <end position="261"/>
    </location>
</feature>
<dbReference type="InterPro" id="IPR051681">
    <property type="entry name" value="Ser/Thr_Kinases-Pseudokinases"/>
</dbReference>
<dbReference type="GO" id="GO:0004674">
    <property type="term" value="F:protein serine/threonine kinase activity"/>
    <property type="evidence" value="ECO:0007669"/>
    <property type="project" value="UniProtKB-KW"/>
</dbReference>
<name>A0AAD5H649_9CHLO</name>
<dbReference type="PROSITE" id="PS00107">
    <property type="entry name" value="PROTEIN_KINASE_ATP"/>
    <property type="match status" value="1"/>
</dbReference>
<dbReference type="GO" id="GO:0005524">
    <property type="term" value="F:ATP binding"/>
    <property type="evidence" value="ECO:0007669"/>
    <property type="project" value="UniProtKB-UniRule"/>
</dbReference>
<evidence type="ECO:0000256" key="5">
    <source>
        <dbReference type="ARBA" id="ARBA00022840"/>
    </source>
</evidence>
<keyword evidence="4" id="KW-0418">Kinase</keyword>
<proteinExistence type="predicted"/>
<dbReference type="CDD" id="cd13999">
    <property type="entry name" value="STKc_MAP3K-like"/>
    <property type="match status" value="1"/>
</dbReference>
<dbReference type="PRINTS" id="PR00109">
    <property type="entry name" value="TYRKINASE"/>
</dbReference>
<dbReference type="Proteomes" id="UP001205105">
    <property type="component" value="Unassembled WGS sequence"/>
</dbReference>
<keyword evidence="5 6" id="KW-0067">ATP-binding</keyword>
<protein>
    <recommendedName>
        <fullName evidence="8">Protein kinase domain-containing protein</fullName>
    </recommendedName>
</protein>
<evidence type="ECO:0000313" key="9">
    <source>
        <dbReference type="EMBL" id="KAI7845286.1"/>
    </source>
</evidence>
<evidence type="ECO:0000313" key="10">
    <source>
        <dbReference type="Proteomes" id="UP001205105"/>
    </source>
</evidence>
<dbReference type="InterPro" id="IPR000719">
    <property type="entry name" value="Prot_kinase_dom"/>
</dbReference>
<reference evidence="9" key="1">
    <citation type="submission" date="2020-11" db="EMBL/GenBank/DDBJ databases">
        <title>Chlorella ohadii genome sequencing and assembly.</title>
        <authorList>
            <person name="Murik O."/>
            <person name="Treves H."/>
            <person name="Kedem I."/>
            <person name="Shotland Y."/>
            <person name="Kaplan A."/>
        </authorList>
    </citation>
    <scope>NUCLEOTIDE SEQUENCE</scope>
    <source>
        <strain evidence="9">1</strain>
    </source>
</reference>
<keyword evidence="1" id="KW-0723">Serine/threonine-protein kinase</keyword>
<dbReference type="SMART" id="SM00220">
    <property type="entry name" value="S_TKc"/>
    <property type="match status" value="1"/>
</dbReference>
<gene>
    <name evidence="9" type="ORF">COHA_001129</name>
</gene>
<dbReference type="PROSITE" id="PS00108">
    <property type="entry name" value="PROTEIN_KINASE_ST"/>
    <property type="match status" value="1"/>
</dbReference>
<evidence type="ECO:0000256" key="4">
    <source>
        <dbReference type="ARBA" id="ARBA00022777"/>
    </source>
</evidence>
<organism evidence="9 10">
    <name type="scientific">Chlorella ohadii</name>
    <dbReference type="NCBI Taxonomy" id="2649997"/>
    <lineage>
        <taxon>Eukaryota</taxon>
        <taxon>Viridiplantae</taxon>
        <taxon>Chlorophyta</taxon>
        <taxon>core chlorophytes</taxon>
        <taxon>Trebouxiophyceae</taxon>
        <taxon>Chlorellales</taxon>
        <taxon>Chlorellaceae</taxon>
        <taxon>Chlorella clade</taxon>
        <taxon>Chlorella</taxon>
    </lineage>
</organism>
<dbReference type="Gene3D" id="3.30.200.20">
    <property type="entry name" value="Phosphorylase Kinase, domain 1"/>
    <property type="match status" value="1"/>
</dbReference>
<dbReference type="PANTHER" id="PTHR44329:SF298">
    <property type="entry name" value="MIXED LINEAGE KINASE DOMAIN-LIKE PROTEIN"/>
    <property type="match status" value="1"/>
</dbReference>
<accession>A0AAD5H649</accession>
<dbReference type="Pfam" id="PF07714">
    <property type="entry name" value="PK_Tyr_Ser-Thr"/>
    <property type="match status" value="3"/>
</dbReference>
<dbReference type="SUPFAM" id="SSF56112">
    <property type="entry name" value="Protein kinase-like (PK-like)"/>
    <property type="match status" value="2"/>
</dbReference>
<evidence type="ECO:0000256" key="6">
    <source>
        <dbReference type="PROSITE-ProRule" id="PRU10141"/>
    </source>
</evidence>
<dbReference type="PROSITE" id="PS50011">
    <property type="entry name" value="PROTEIN_KINASE_DOM"/>
    <property type="match status" value="2"/>
</dbReference>
<evidence type="ECO:0000256" key="7">
    <source>
        <dbReference type="SAM" id="MobiDB-lite"/>
    </source>
</evidence>
<dbReference type="AlphaFoldDB" id="A0AAD5H649"/>
<keyword evidence="3 6" id="KW-0547">Nucleotide-binding</keyword>
<evidence type="ECO:0000259" key="8">
    <source>
        <dbReference type="PROSITE" id="PS50011"/>
    </source>
</evidence>
<evidence type="ECO:0000256" key="3">
    <source>
        <dbReference type="ARBA" id="ARBA00022741"/>
    </source>
</evidence>
<comment type="caution">
    <text evidence="9">The sequence shown here is derived from an EMBL/GenBank/DDBJ whole genome shotgun (WGS) entry which is preliminary data.</text>
</comment>
<feature type="compositionally biased region" description="Low complexity" evidence="7">
    <location>
        <begin position="251"/>
        <end position="261"/>
    </location>
</feature>